<evidence type="ECO:0000313" key="1">
    <source>
        <dbReference type="EMBL" id="SFS53825.1"/>
    </source>
</evidence>
<evidence type="ECO:0000313" key="2">
    <source>
        <dbReference type="Proteomes" id="UP000199199"/>
    </source>
</evidence>
<name>A0A1I6QMY5_9EURY</name>
<accession>A0A1I6QMY5</accession>
<gene>
    <name evidence="1" type="ORF">SAMN04488556_1387</name>
</gene>
<reference evidence="2" key="1">
    <citation type="submission" date="2016-10" db="EMBL/GenBank/DDBJ databases">
        <authorList>
            <person name="Varghese N."/>
            <person name="Submissions S."/>
        </authorList>
    </citation>
    <scope>NUCLEOTIDE SEQUENCE [LARGE SCALE GENOMIC DNA]</scope>
    <source>
        <strain evidence="2">DSM 22427</strain>
    </source>
</reference>
<sequence>MLWESVSMSKDIDNISIGFILVGDETTASTRHRILEPTKYFGDKFEIEFLSFRAHRSDFLGRSLSNIIFSIKMVLFSFNKDIIYVQKIPLPGYLVKTLSLVCGEIVFDFDDALYTSPEWEDDRPSRRSRLKQSIDASSIVITGNPNLSNFARQYNDHVYTIPTSVPKEEQVAVQNSSTQVTIGWIGGPGNLRYLELIKEPLESILEDFDCELKIVTGEEPPVTPLKNHQKVRYATWSLQDEQELIKSFDIMIRPMPDTEWINGKGGYTSVIRCMSLGVPVVASPIEPLSEITSPGKSILFSETPNEWYDALERLICDDDFRKQSGLKARHEVDTQGLWTEDYAREIQEILECLHTQ</sequence>
<protein>
    <submittedName>
        <fullName evidence="1">Glycosyltransferase involved in cell wall bisynthesis</fullName>
    </submittedName>
</protein>
<organism evidence="1 2">
    <name type="scientific">Halostagnicola kamekurae</name>
    <dbReference type="NCBI Taxonomy" id="619731"/>
    <lineage>
        <taxon>Archaea</taxon>
        <taxon>Methanobacteriati</taxon>
        <taxon>Methanobacteriota</taxon>
        <taxon>Stenosarchaea group</taxon>
        <taxon>Halobacteria</taxon>
        <taxon>Halobacteriales</taxon>
        <taxon>Natrialbaceae</taxon>
        <taxon>Halostagnicola</taxon>
    </lineage>
</organism>
<dbReference type="EMBL" id="FOZS01000001">
    <property type="protein sequence ID" value="SFS53825.1"/>
    <property type="molecule type" value="Genomic_DNA"/>
</dbReference>
<dbReference type="Proteomes" id="UP000199199">
    <property type="component" value="Unassembled WGS sequence"/>
</dbReference>
<dbReference type="Gene3D" id="3.40.50.2000">
    <property type="entry name" value="Glycogen Phosphorylase B"/>
    <property type="match status" value="1"/>
</dbReference>
<proteinExistence type="predicted"/>
<dbReference type="GO" id="GO:0016740">
    <property type="term" value="F:transferase activity"/>
    <property type="evidence" value="ECO:0007669"/>
    <property type="project" value="UniProtKB-KW"/>
</dbReference>
<dbReference type="SUPFAM" id="SSF53756">
    <property type="entry name" value="UDP-Glycosyltransferase/glycogen phosphorylase"/>
    <property type="match status" value="1"/>
</dbReference>
<keyword evidence="1" id="KW-0808">Transferase</keyword>
<dbReference type="AlphaFoldDB" id="A0A1I6QMY5"/>
<keyword evidence="2" id="KW-1185">Reference proteome</keyword>
<dbReference type="Pfam" id="PF13692">
    <property type="entry name" value="Glyco_trans_1_4"/>
    <property type="match status" value="1"/>
</dbReference>